<dbReference type="Proteomes" id="UP000070326">
    <property type="component" value="Unassembled WGS sequence"/>
</dbReference>
<dbReference type="PATRIC" id="fig|1261.5.peg.93"/>
<name>A0A135YZC5_9FIRM</name>
<accession>A0A135YZC5</accession>
<organism evidence="2 3">
    <name type="scientific">Peptostreptococcus anaerobius</name>
    <dbReference type="NCBI Taxonomy" id="1261"/>
    <lineage>
        <taxon>Bacteria</taxon>
        <taxon>Bacillati</taxon>
        <taxon>Bacillota</taxon>
        <taxon>Clostridia</taxon>
        <taxon>Peptostreptococcales</taxon>
        <taxon>Peptostreptococcaceae</taxon>
        <taxon>Peptostreptococcus</taxon>
    </lineage>
</organism>
<protein>
    <submittedName>
        <fullName evidence="2">Uncharacterized protein</fullName>
    </submittedName>
</protein>
<proteinExistence type="predicted"/>
<dbReference type="AlphaFoldDB" id="A0A135YZC5"/>
<evidence type="ECO:0000313" key="3">
    <source>
        <dbReference type="Proteomes" id="UP000070326"/>
    </source>
</evidence>
<evidence type="ECO:0000313" key="2">
    <source>
        <dbReference type="EMBL" id="KXI14720.1"/>
    </source>
</evidence>
<keyword evidence="1" id="KW-0472">Membrane</keyword>
<dbReference type="EMBL" id="LSQZ01000002">
    <property type="protein sequence ID" value="KXI14720.1"/>
    <property type="molecule type" value="Genomic_DNA"/>
</dbReference>
<keyword evidence="1" id="KW-0812">Transmembrane</keyword>
<gene>
    <name evidence="2" type="ORF">HMPREF3195_00091</name>
</gene>
<keyword evidence="1" id="KW-1133">Transmembrane helix</keyword>
<reference evidence="2 3" key="1">
    <citation type="submission" date="2016-02" db="EMBL/GenBank/DDBJ databases">
        <authorList>
            <person name="Wen L."/>
            <person name="He K."/>
            <person name="Yang H."/>
        </authorList>
    </citation>
    <scope>NUCLEOTIDE SEQUENCE [LARGE SCALE GENOMIC DNA]</scope>
    <source>
        <strain evidence="2 3">MJR8628A</strain>
    </source>
</reference>
<sequence>MYFNDIMQKRVIYYVYMLTAYIFSLVWWFRVGQDIVDMDVSTKDRIKDDELLGKRYSMWTDKVENTTEVVVSHPY</sequence>
<evidence type="ECO:0000256" key="1">
    <source>
        <dbReference type="SAM" id="Phobius"/>
    </source>
</evidence>
<comment type="caution">
    <text evidence="2">The sequence shown here is derived from an EMBL/GenBank/DDBJ whole genome shotgun (WGS) entry which is preliminary data.</text>
</comment>
<dbReference type="STRING" id="1261.HMPREF3195_00091"/>
<feature type="transmembrane region" description="Helical" evidence="1">
    <location>
        <begin position="12"/>
        <end position="29"/>
    </location>
</feature>